<evidence type="ECO:0000313" key="2">
    <source>
        <dbReference type="EMBL" id="MDC0721543.1"/>
    </source>
</evidence>
<dbReference type="Proteomes" id="UP001221686">
    <property type="component" value="Unassembled WGS sequence"/>
</dbReference>
<comment type="caution">
    <text evidence="2">The sequence shown here is derived from an EMBL/GenBank/DDBJ whole genome shotgun (WGS) entry which is preliminary data.</text>
</comment>
<sequence length="129" mass="13509">MVPTALSPRWLVVLVVTAALWTGLAMLAANFNTGQGPTLETLRGAALSLSLIAAVPVVFGFFGARLGFILAQVGLLIGYLLLLSAFAGPRTGGFEDLAAVATFLLLGAIGLGVGTVIDIVRWFLARRRR</sequence>
<organism evidence="2 3">
    <name type="scientific">Nannocystis bainbridge</name>
    <dbReference type="NCBI Taxonomy" id="2995303"/>
    <lineage>
        <taxon>Bacteria</taxon>
        <taxon>Pseudomonadati</taxon>
        <taxon>Myxococcota</taxon>
        <taxon>Polyangia</taxon>
        <taxon>Nannocystales</taxon>
        <taxon>Nannocystaceae</taxon>
        <taxon>Nannocystis</taxon>
    </lineage>
</organism>
<accession>A0ABT5E7Y4</accession>
<protein>
    <submittedName>
        <fullName evidence="2">Uncharacterized protein</fullName>
    </submittedName>
</protein>
<feature type="transmembrane region" description="Helical" evidence="1">
    <location>
        <begin position="43"/>
        <end position="62"/>
    </location>
</feature>
<keyword evidence="1" id="KW-0812">Transmembrane</keyword>
<feature type="transmembrane region" description="Helical" evidence="1">
    <location>
        <begin position="69"/>
        <end position="87"/>
    </location>
</feature>
<keyword evidence="1" id="KW-1133">Transmembrane helix</keyword>
<evidence type="ECO:0000256" key="1">
    <source>
        <dbReference type="SAM" id="Phobius"/>
    </source>
</evidence>
<proteinExistence type="predicted"/>
<dbReference type="EMBL" id="JAQNDL010000003">
    <property type="protein sequence ID" value="MDC0721543.1"/>
    <property type="molecule type" value="Genomic_DNA"/>
</dbReference>
<keyword evidence="3" id="KW-1185">Reference proteome</keyword>
<name>A0ABT5E7Y4_9BACT</name>
<evidence type="ECO:0000313" key="3">
    <source>
        <dbReference type="Proteomes" id="UP001221686"/>
    </source>
</evidence>
<keyword evidence="1" id="KW-0472">Membrane</keyword>
<dbReference type="RefSeq" id="WP_272090046.1">
    <property type="nucleotide sequence ID" value="NZ_JAQNDL010000003.1"/>
</dbReference>
<gene>
    <name evidence="2" type="ORF">POL25_31840</name>
</gene>
<reference evidence="2 3" key="1">
    <citation type="submission" date="2022-11" db="EMBL/GenBank/DDBJ databases">
        <title>Minimal conservation of predation-associated metabolite biosynthetic gene clusters underscores biosynthetic potential of Myxococcota including descriptions for ten novel species: Archangium lansinium sp. nov., Myxococcus landrumus sp. nov., Nannocystis bai.</title>
        <authorList>
            <person name="Ahearne A."/>
            <person name="Stevens C."/>
            <person name="Dowd S."/>
        </authorList>
    </citation>
    <scope>NUCLEOTIDE SEQUENCE [LARGE SCALE GENOMIC DNA]</scope>
    <source>
        <strain evidence="2 3">BB15-2</strain>
    </source>
</reference>
<feature type="transmembrane region" description="Helical" evidence="1">
    <location>
        <begin position="99"/>
        <end position="124"/>
    </location>
</feature>